<evidence type="ECO:0000313" key="2">
    <source>
        <dbReference type="EMBL" id="GAA4652539.1"/>
    </source>
</evidence>
<evidence type="ECO:0000256" key="1">
    <source>
        <dbReference type="SAM" id="MobiDB-lite"/>
    </source>
</evidence>
<accession>A0ABP8V9A9</accession>
<dbReference type="Proteomes" id="UP001500604">
    <property type="component" value="Unassembled WGS sequence"/>
</dbReference>
<proteinExistence type="predicted"/>
<feature type="region of interest" description="Disordered" evidence="1">
    <location>
        <begin position="370"/>
        <end position="395"/>
    </location>
</feature>
<gene>
    <name evidence="2" type="ORF">GCM10023116_48230</name>
</gene>
<feature type="compositionally biased region" description="Gly residues" evidence="1">
    <location>
        <begin position="381"/>
        <end position="393"/>
    </location>
</feature>
<comment type="caution">
    <text evidence="2">The sequence shown here is derived from an EMBL/GenBank/DDBJ whole genome shotgun (WGS) entry which is preliminary data.</text>
</comment>
<dbReference type="EMBL" id="BAABFL010000477">
    <property type="protein sequence ID" value="GAA4652539.1"/>
    <property type="molecule type" value="Genomic_DNA"/>
</dbReference>
<reference evidence="3" key="1">
    <citation type="journal article" date="2019" name="Int. J. Syst. Evol. Microbiol.">
        <title>The Global Catalogue of Microorganisms (GCM) 10K type strain sequencing project: providing services to taxonomists for standard genome sequencing and annotation.</title>
        <authorList>
            <consortium name="The Broad Institute Genomics Platform"/>
            <consortium name="The Broad Institute Genome Sequencing Center for Infectious Disease"/>
            <person name="Wu L."/>
            <person name="Ma J."/>
        </authorList>
    </citation>
    <scope>NUCLEOTIDE SEQUENCE [LARGE SCALE GENOMIC DNA]</scope>
    <source>
        <strain evidence="3">JCM 17805</strain>
    </source>
</reference>
<dbReference type="RefSeq" id="WP_345199125.1">
    <property type="nucleotide sequence ID" value="NZ_BAABFL010000477.1"/>
</dbReference>
<sequence>MSQTRPTGDQIRFTSQYTGEHILDLYLEACEKSGRQLPDMLDDLFDESGVLKASIELRYNVATKYLEYRNGDYVDPETGWVALDTLSFFNTRGDYADATDYNNLDIVNYNNGVMICSEAHTSSGPTPDMTRFNVIFDPTYIDNATAQVKADKNATAASAQSVADTKAAIDSIKADIDTQAATVTQSETNAAQSETQAAASATSASTDAGQVSTDRSTVQTLRDETHAFRNETEVFRNEASTYVGSLQGTISEFGAIDLSANTYPTKPATSAVWFVSVGGTVDAIEYRAGDSLFYSLVDDAFYRTGKGLDGTDGLSAYQVWLNNGGSGTEQDFIDSLKGVPGDKGDTGDIGDSAYQVWLDAGNSGTEADFIDSLKGDPGDKGSPGPGLPPGGTAGQMIEKVDGTDYNTQWVDPASGGLSSVYMCNLNLHSDVTNFPLTVGYVWVAHGSDVVYSNSKWYFATAGIYEVFVQIKCLKTFTTLTIKHGSSSIATMTEENGRYTNTSQIISVSSNDYIELILTGSITNSRPNSYLTIKKLV</sequence>
<keyword evidence="3" id="KW-1185">Reference proteome</keyword>
<protein>
    <recommendedName>
        <fullName evidence="4">Tail fiber protein</fullName>
    </recommendedName>
</protein>
<organism evidence="2 3">
    <name type="scientific">Kistimonas scapharcae</name>
    <dbReference type="NCBI Taxonomy" id="1036133"/>
    <lineage>
        <taxon>Bacteria</taxon>
        <taxon>Pseudomonadati</taxon>
        <taxon>Pseudomonadota</taxon>
        <taxon>Gammaproteobacteria</taxon>
        <taxon>Oceanospirillales</taxon>
        <taxon>Endozoicomonadaceae</taxon>
        <taxon>Kistimonas</taxon>
    </lineage>
</organism>
<name>A0ABP8V9A9_9GAMM</name>
<feature type="region of interest" description="Disordered" evidence="1">
    <location>
        <begin position="185"/>
        <end position="217"/>
    </location>
</feature>
<feature type="compositionally biased region" description="Polar residues" evidence="1">
    <location>
        <begin position="207"/>
        <end position="217"/>
    </location>
</feature>
<feature type="compositionally biased region" description="Low complexity" evidence="1">
    <location>
        <begin position="187"/>
        <end position="206"/>
    </location>
</feature>
<evidence type="ECO:0008006" key="4">
    <source>
        <dbReference type="Google" id="ProtNLM"/>
    </source>
</evidence>
<evidence type="ECO:0000313" key="3">
    <source>
        <dbReference type="Proteomes" id="UP001500604"/>
    </source>
</evidence>